<comment type="caution">
    <text evidence="1">The sequence shown here is derived from an EMBL/GenBank/DDBJ whole genome shotgun (WGS) entry which is preliminary data.</text>
</comment>
<dbReference type="Proteomes" id="UP000420635">
    <property type="component" value="Unassembled WGS sequence"/>
</dbReference>
<dbReference type="EMBL" id="VZBQ01000139">
    <property type="protein sequence ID" value="MQN90910.1"/>
    <property type="molecule type" value="Genomic_DNA"/>
</dbReference>
<reference evidence="2" key="1">
    <citation type="submission" date="2019-09" db="EMBL/GenBank/DDBJ databases">
        <title>Distinct polysaccharide growth profiles of human intestinal Prevotella copri isolates.</title>
        <authorList>
            <person name="Fehlner-Peach H."/>
            <person name="Magnabosco C."/>
            <person name="Raghavan V."/>
            <person name="Scher J.U."/>
            <person name="Tett A."/>
            <person name="Cox L.M."/>
            <person name="Gottsegen C."/>
            <person name="Watters A."/>
            <person name="Wiltshire- Gordon J.D."/>
            <person name="Segata N."/>
            <person name="Bonneau R."/>
            <person name="Littman D.R."/>
        </authorList>
    </citation>
    <scope>NUCLEOTIDE SEQUENCE [LARGE SCALE GENOMIC DNA]</scope>
    <source>
        <strain evidence="2">iP54</strain>
    </source>
</reference>
<dbReference type="AlphaFoldDB" id="A0A646HJ66"/>
<evidence type="ECO:0000313" key="2">
    <source>
        <dbReference type="Proteomes" id="UP000420635"/>
    </source>
</evidence>
<dbReference type="Pfam" id="PF14717">
    <property type="entry name" value="DUF4465"/>
    <property type="match status" value="1"/>
</dbReference>
<dbReference type="RefSeq" id="WP_153113384.1">
    <property type="nucleotide sequence ID" value="NZ_VZAS01000104.1"/>
</dbReference>
<dbReference type="InterPro" id="IPR027828">
    <property type="entry name" value="DUF4465"/>
</dbReference>
<protein>
    <submittedName>
        <fullName evidence="1">DUF4465 domain-containing protein</fullName>
    </submittedName>
</protein>
<dbReference type="Gene3D" id="2.60.120.1350">
    <property type="entry name" value="Protein of unknown function DUF4465"/>
    <property type="match status" value="1"/>
</dbReference>
<accession>A0A646HJ66</accession>
<sequence>MTQFYKFTMAAVVAAVMSVPTSLFAQDGLKVATFEDVQISSEDGYWCGPTDNAVAEPSGWGYDNQVGTFTDGSFEFSNSYYNGSILSWSGFACSNRTATSFDALTMTPDQFNSSVGHGVDGSAKYGVAYNGGTVKVLNATDGAVVNGFYITNNAYAINSMTNGDSYAKKFEQGDFFKVIFTGTKADKTTSKVEFYLADFSSQNTTDHYMVKDWTYVDLSSLGKVVSISFSFDSSDKSYGYLNTPTYFCLDNFGAANTSTGISKPANMVEVYEVARYTIDGKRISAPQKGINIIRMSDGSTRKVVVK</sequence>
<name>A0A646HJ66_9BACT</name>
<gene>
    <name evidence="1" type="ORF">F7D59_13890</name>
</gene>
<organism evidence="1 2">
    <name type="scientific">Segatella copri</name>
    <dbReference type="NCBI Taxonomy" id="165179"/>
    <lineage>
        <taxon>Bacteria</taxon>
        <taxon>Pseudomonadati</taxon>
        <taxon>Bacteroidota</taxon>
        <taxon>Bacteroidia</taxon>
        <taxon>Bacteroidales</taxon>
        <taxon>Prevotellaceae</taxon>
        <taxon>Segatella</taxon>
    </lineage>
</organism>
<evidence type="ECO:0000313" key="1">
    <source>
        <dbReference type="EMBL" id="MQN90910.1"/>
    </source>
</evidence>
<proteinExistence type="predicted"/>